<dbReference type="Proteomes" id="UP000000305">
    <property type="component" value="Unassembled WGS sequence"/>
</dbReference>
<gene>
    <name evidence="1" type="ORF">DAPPUDRAFT_103640</name>
</gene>
<evidence type="ECO:0000313" key="1">
    <source>
        <dbReference type="EMBL" id="EFX80270.1"/>
    </source>
</evidence>
<sequence length="191" mass="21603">MSKKIKKFEKEVASRIILRSDLESAKEDLVIAELSLADKDIRLFELQNSVKADEKQHSAPPVNVFSAPPKKQPSIPGKPFLIARVRDSVSISSITESKIYNLLALVKDKEETNTTVLKRESFWINTRGEKVFKNVHVPENCYPDILRLNGISGLDRVIEDGDSNNMDLFNARTQQNCALINRLQSENPLLK</sequence>
<dbReference type="InParanoid" id="E9GJR4"/>
<dbReference type="HOGENOM" id="CLU_1422817_0_0_1"/>
<protein>
    <submittedName>
        <fullName evidence="1">Uncharacterized protein</fullName>
    </submittedName>
</protein>
<evidence type="ECO:0000313" key="2">
    <source>
        <dbReference type="Proteomes" id="UP000000305"/>
    </source>
</evidence>
<dbReference type="AlphaFoldDB" id="E9GJR4"/>
<dbReference type="PhylomeDB" id="E9GJR4"/>
<dbReference type="KEGG" id="dpx:DAPPUDRAFT_103640"/>
<reference evidence="1 2" key="1">
    <citation type="journal article" date="2011" name="Science">
        <title>The ecoresponsive genome of Daphnia pulex.</title>
        <authorList>
            <person name="Colbourne J.K."/>
            <person name="Pfrender M.E."/>
            <person name="Gilbert D."/>
            <person name="Thomas W.K."/>
            <person name="Tucker A."/>
            <person name="Oakley T.H."/>
            <person name="Tokishita S."/>
            <person name="Aerts A."/>
            <person name="Arnold G.J."/>
            <person name="Basu M.K."/>
            <person name="Bauer D.J."/>
            <person name="Caceres C.E."/>
            <person name="Carmel L."/>
            <person name="Casola C."/>
            <person name="Choi J.H."/>
            <person name="Detter J.C."/>
            <person name="Dong Q."/>
            <person name="Dusheyko S."/>
            <person name="Eads B.D."/>
            <person name="Frohlich T."/>
            <person name="Geiler-Samerotte K.A."/>
            <person name="Gerlach D."/>
            <person name="Hatcher P."/>
            <person name="Jogdeo S."/>
            <person name="Krijgsveld J."/>
            <person name="Kriventseva E.V."/>
            <person name="Kultz D."/>
            <person name="Laforsch C."/>
            <person name="Lindquist E."/>
            <person name="Lopez J."/>
            <person name="Manak J.R."/>
            <person name="Muller J."/>
            <person name="Pangilinan J."/>
            <person name="Patwardhan R.P."/>
            <person name="Pitluck S."/>
            <person name="Pritham E.J."/>
            <person name="Rechtsteiner A."/>
            <person name="Rho M."/>
            <person name="Rogozin I.B."/>
            <person name="Sakarya O."/>
            <person name="Salamov A."/>
            <person name="Schaack S."/>
            <person name="Shapiro H."/>
            <person name="Shiga Y."/>
            <person name="Skalitzky C."/>
            <person name="Smith Z."/>
            <person name="Souvorov A."/>
            <person name="Sung W."/>
            <person name="Tang Z."/>
            <person name="Tsuchiya D."/>
            <person name="Tu H."/>
            <person name="Vos H."/>
            <person name="Wang M."/>
            <person name="Wolf Y.I."/>
            <person name="Yamagata H."/>
            <person name="Yamada T."/>
            <person name="Ye Y."/>
            <person name="Shaw J.R."/>
            <person name="Andrews J."/>
            <person name="Crease T.J."/>
            <person name="Tang H."/>
            <person name="Lucas S.M."/>
            <person name="Robertson H.M."/>
            <person name="Bork P."/>
            <person name="Koonin E.V."/>
            <person name="Zdobnov E.M."/>
            <person name="Grigoriev I.V."/>
            <person name="Lynch M."/>
            <person name="Boore J.L."/>
        </authorList>
    </citation>
    <scope>NUCLEOTIDE SEQUENCE [LARGE SCALE GENOMIC DNA]</scope>
</reference>
<proteinExistence type="predicted"/>
<accession>E9GJR4</accession>
<organism evidence="1 2">
    <name type="scientific">Daphnia pulex</name>
    <name type="common">Water flea</name>
    <dbReference type="NCBI Taxonomy" id="6669"/>
    <lineage>
        <taxon>Eukaryota</taxon>
        <taxon>Metazoa</taxon>
        <taxon>Ecdysozoa</taxon>
        <taxon>Arthropoda</taxon>
        <taxon>Crustacea</taxon>
        <taxon>Branchiopoda</taxon>
        <taxon>Diplostraca</taxon>
        <taxon>Cladocera</taxon>
        <taxon>Anomopoda</taxon>
        <taxon>Daphniidae</taxon>
        <taxon>Daphnia</taxon>
    </lineage>
</organism>
<dbReference type="EMBL" id="GL732548">
    <property type="protein sequence ID" value="EFX80270.1"/>
    <property type="molecule type" value="Genomic_DNA"/>
</dbReference>
<name>E9GJR4_DAPPU</name>
<keyword evidence="2" id="KW-1185">Reference proteome</keyword>